<protein>
    <submittedName>
        <fullName evidence="3">Uncharacterized protein</fullName>
    </submittedName>
</protein>
<evidence type="ECO:0000256" key="2">
    <source>
        <dbReference type="SAM" id="SignalP"/>
    </source>
</evidence>
<dbReference type="EMBL" id="BPVZ01000017">
    <property type="protein sequence ID" value="GKV01847.1"/>
    <property type="molecule type" value="Genomic_DNA"/>
</dbReference>
<name>A0AAV5IIU7_9ROSI</name>
<evidence type="ECO:0000313" key="3">
    <source>
        <dbReference type="EMBL" id="GKV01847.1"/>
    </source>
</evidence>
<keyword evidence="1" id="KW-0472">Membrane</keyword>
<keyword evidence="1" id="KW-1133">Transmembrane helix</keyword>
<dbReference type="Proteomes" id="UP001054252">
    <property type="component" value="Unassembled WGS sequence"/>
</dbReference>
<evidence type="ECO:0000256" key="1">
    <source>
        <dbReference type="SAM" id="Phobius"/>
    </source>
</evidence>
<evidence type="ECO:0000313" key="4">
    <source>
        <dbReference type="Proteomes" id="UP001054252"/>
    </source>
</evidence>
<comment type="caution">
    <text evidence="3">The sequence shown here is derived from an EMBL/GenBank/DDBJ whole genome shotgun (WGS) entry which is preliminary data.</text>
</comment>
<feature type="signal peptide" evidence="2">
    <location>
        <begin position="1"/>
        <end position="22"/>
    </location>
</feature>
<organism evidence="3 4">
    <name type="scientific">Rubroshorea leprosula</name>
    <dbReference type="NCBI Taxonomy" id="152421"/>
    <lineage>
        <taxon>Eukaryota</taxon>
        <taxon>Viridiplantae</taxon>
        <taxon>Streptophyta</taxon>
        <taxon>Embryophyta</taxon>
        <taxon>Tracheophyta</taxon>
        <taxon>Spermatophyta</taxon>
        <taxon>Magnoliopsida</taxon>
        <taxon>eudicotyledons</taxon>
        <taxon>Gunneridae</taxon>
        <taxon>Pentapetalae</taxon>
        <taxon>rosids</taxon>
        <taxon>malvids</taxon>
        <taxon>Malvales</taxon>
        <taxon>Dipterocarpaceae</taxon>
        <taxon>Rubroshorea</taxon>
    </lineage>
</organism>
<sequence length="113" mass="12596">MVNQTHQRRLTWALMMLRGAFLVNHLQSRMDPPNLENCLIEERCSSSMNYLDVQASDAVTMPPVAFGLLVALLAVTSGLIKGSIRSMAKGNSHKCFLIFCNTVKNKQENEKGN</sequence>
<accession>A0AAV5IIU7</accession>
<keyword evidence="4" id="KW-1185">Reference proteome</keyword>
<feature type="chain" id="PRO_5043371936" evidence="2">
    <location>
        <begin position="23"/>
        <end position="113"/>
    </location>
</feature>
<dbReference type="AlphaFoldDB" id="A0AAV5IIU7"/>
<reference evidence="3 4" key="1">
    <citation type="journal article" date="2021" name="Commun. Biol.">
        <title>The genome of Shorea leprosula (Dipterocarpaceae) highlights the ecological relevance of drought in aseasonal tropical rainforests.</title>
        <authorList>
            <person name="Ng K.K.S."/>
            <person name="Kobayashi M.J."/>
            <person name="Fawcett J.A."/>
            <person name="Hatakeyama M."/>
            <person name="Paape T."/>
            <person name="Ng C.H."/>
            <person name="Ang C.C."/>
            <person name="Tnah L.H."/>
            <person name="Lee C.T."/>
            <person name="Nishiyama T."/>
            <person name="Sese J."/>
            <person name="O'Brien M.J."/>
            <person name="Copetti D."/>
            <person name="Mohd Noor M.I."/>
            <person name="Ong R.C."/>
            <person name="Putra M."/>
            <person name="Sireger I.Z."/>
            <person name="Indrioko S."/>
            <person name="Kosugi Y."/>
            <person name="Izuno A."/>
            <person name="Isagi Y."/>
            <person name="Lee S.L."/>
            <person name="Shimizu K.K."/>
        </authorList>
    </citation>
    <scope>NUCLEOTIDE SEQUENCE [LARGE SCALE GENOMIC DNA]</scope>
    <source>
        <strain evidence="3">214</strain>
    </source>
</reference>
<keyword evidence="1" id="KW-0812">Transmembrane</keyword>
<proteinExistence type="predicted"/>
<keyword evidence="2" id="KW-0732">Signal</keyword>
<feature type="transmembrane region" description="Helical" evidence="1">
    <location>
        <begin position="64"/>
        <end position="84"/>
    </location>
</feature>
<gene>
    <name evidence="3" type="ORF">SLEP1_g14362</name>
</gene>